<organism evidence="2 3">
    <name type="scientific">Roseicyclus persicicus</name>
    <dbReference type="NCBI Taxonomy" id="2650661"/>
    <lineage>
        <taxon>Bacteria</taxon>
        <taxon>Pseudomonadati</taxon>
        <taxon>Pseudomonadota</taxon>
        <taxon>Alphaproteobacteria</taxon>
        <taxon>Rhodobacterales</taxon>
        <taxon>Roseobacteraceae</taxon>
        <taxon>Roseicyclus</taxon>
    </lineage>
</organism>
<evidence type="ECO:0000313" key="3">
    <source>
        <dbReference type="Proteomes" id="UP000526408"/>
    </source>
</evidence>
<dbReference type="EMBL" id="JAAZQQ010000001">
    <property type="protein sequence ID" value="NKX43467.1"/>
    <property type="molecule type" value="Genomic_DNA"/>
</dbReference>
<reference evidence="2 3" key="1">
    <citation type="submission" date="2020-04" db="EMBL/GenBank/DDBJ databases">
        <authorList>
            <person name="Yoon J."/>
        </authorList>
    </citation>
    <scope>NUCLEOTIDE SEQUENCE [LARGE SCALE GENOMIC DNA]</scope>
    <source>
        <strain evidence="2 3">KMU-115</strain>
    </source>
</reference>
<protein>
    <submittedName>
        <fullName evidence="2">Uncharacterized protein</fullName>
    </submittedName>
</protein>
<evidence type="ECO:0000256" key="1">
    <source>
        <dbReference type="SAM" id="MobiDB-lite"/>
    </source>
</evidence>
<keyword evidence="3" id="KW-1185">Reference proteome</keyword>
<gene>
    <name evidence="2" type="ORF">HCU73_02605</name>
</gene>
<evidence type="ECO:0000313" key="2">
    <source>
        <dbReference type="EMBL" id="NKX43467.1"/>
    </source>
</evidence>
<accession>A0A7X6JVL5</accession>
<dbReference type="Proteomes" id="UP000526408">
    <property type="component" value="Unassembled WGS sequence"/>
</dbReference>
<feature type="region of interest" description="Disordered" evidence="1">
    <location>
        <begin position="39"/>
        <end position="65"/>
    </location>
</feature>
<dbReference type="AlphaFoldDB" id="A0A7X6JVL5"/>
<proteinExistence type="predicted"/>
<name>A0A7X6JVL5_9RHOB</name>
<sequence>MSLFNILSAALVVLILAAALVLFTGIQAANAGVFQTPAGGWGIDRPAPPPTDGPRGRGPATAAGG</sequence>
<dbReference type="RefSeq" id="WP_168621834.1">
    <property type="nucleotide sequence ID" value="NZ_JAAZQQ010000001.1"/>
</dbReference>
<comment type="caution">
    <text evidence="2">The sequence shown here is derived from an EMBL/GenBank/DDBJ whole genome shotgun (WGS) entry which is preliminary data.</text>
</comment>